<comment type="caution">
    <text evidence="9">The sequence shown here is derived from an EMBL/GenBank/DDBJ whole genome shotgun (WGS) entry which is preliminary data.</text>
</comment>
<keyword evidence="6" id="KW-0598">Phosphotransferase system</keyword>
<keyword evidence="7" id="KW-0418">Kinase</keyword>
<evidence type="ECO:0000256" key="5">
    <source>
        <dbReference type="ARBA" id="ARBA00022679"/>
    </source>
</evidence>
<reference evidence="9 10" key="1">
    <citation type="submission" date="2024-11" db="EMBL/GenBank/DDBJ databases">
        <authorList>
            <person name="Mikucki A.G."/>
            <person name="Kahler C.M."/>
        </authorList>
    </citation>
    <scope>NUCLEOTIDE SEQUENCE [LARGE SCALE GENOMIC DNA]</scope>
    <source>
        <strain evidence="9 10">EXNM717</strain>
    </source>
</reference>
<dbReference type="InterPro" id="IPR036662">
    <property type="entry name" value="PTS_EIIA_man-typ_sf"/>
</dbReference>
<dbReference type="InterPro" id="IPR051471">
    <property type="entry name" value="Bacterial_PTS_sugar_comp"/>
</dbReference>
<evidence type="ECO:0000313" key="9">
    <source>
        <dbReference type="EMBL" id="MFK7641252.1"/>
    </source>
</evidence>
<proteinExistence type="predicted"/>
<name>A0ABW8Q312_9NEIS</name>
<keyword evidence="2" id="KW-0813">Transport</keyword>
<evidence type="ECO:0000256" key="2">
    <source>
        <dbReference type="ARBA" id="ARBA00022448"/>
    </source>
</evidence>
<dbReference type="Pfam" id="PF03610">
    <property type="entry name" value="EIIA-man"/>
    <property type="match status" value="1"/>
</dbReference>
<evidence type="ECO:0000313" key="10">
    <source>
        <dbReference type="Proteomes" id="UP001621964"/>
    </source>
</evidence>
<organism evidence="9 10">
    <name type="scientific">Neisseria oralis</name>
    <dbReference type="NCBI Taxonomy" id="1107316"/>
    <lineage>
        <taxon>Bacteria</taxon>
        <taxon>Pseudomonadati</taxon>
        <taxon>Pseudomonadota</taxon>
        <taxon>Betaproteobacteria</taxon>
        <taxon>Neisseriales</taxon>
        <taxon>Neisseriaceae</taxon>
        <taxon>Neisseria</taxon>
    </lineage>
</organism>
<evidence type="ECO:0000256" key="1">
    <source>
        <dbReference type="ARBA" id="ARBA00004496"/>
    </source>
</evidence>
<sequence>MIGLLIITHESIGEAYRSLAQHFFPHGTPENIHILGVQPDEDQDDIINDAIAKLQEFPENHGVLIMTDIFGATPCNAARRMVRADKSAILTGLNAPMLIKAIQHSPAAEHLNAFTDMVKEAAVRGIFAITAEPEGLVCKKSSERIEDVSKSS</sequence>
<comment type="subcellular location">
    <subcellularLocation>
        <location evidence="1">Cytoplasm</location>
    </subcellularLocation>
</comment>
<evidence type="ECO:0000256" key="6">
    <source>
        <dbReference type="ARBA" id="ARBA00022683"/>
    </source>
</evidence>
<dbReference type="CDD" id="cd00006">
    <property type="entry name" value="PTS_IIA_man"/>
    <property type="match status" value="1"/>
</dbReference>
<dbReference type="Gene3D" id="3.40.50.510">
    <property type="entry name" value="Phosphotransferase system, mannose-type IIA component"/>
    <property type="match status" value="1"/>
</dbReference>
<keyword evidence="5" id="KW-0808">Transferase</keyword>
<evidence type="ECO:0000256" key="7">
    <source>
        <dbReference type="ARBA" id="ARBA00022777"/>
    </source>
</evidence>
<dbReference type="EMBL" id="JBJGEB010000001">
    <property type="protein sequence ID" value="MFK7641252.1"/>
    <property type="molecule type" value="Genomic_DNA"/>
</dbReference>
<dbReference type="PANTHER" id="PTHR33799">
    <property type="entry name" value="PTS PERMEASE-RELATED-RELATED"/>
    <property type="match status" value="1"/>
</dbReference>
<dbReference type="PROSITE" id="PS51096">
    <property type="entry name" value="PTS_EIIA_TYPE_4"/>
    <property type="match status" value="1"/>
</dbReference>
<dbReference type="PANTHER" id="PTHR33799:SF1">
    <property type="entry name" value="PTS SYSTEM MANNOSE-SPECIFIC EIIAB COMPONENT-RELATED"/>
    <property type="match status" value="1"/>
</dbReference>
<gene>
    <name evidence="9" type="ORF">ACI43T_01880</name>
</gene>
<evidence type="ECO:0000256" key="3">
    <source>
        <dbReference type="ARBA" id="ARBA00022490"/>
    </source>
</evidence>
<evidence type="ECO:0000259" key="8">
    <source>
        <dbReference type="PROSITE" id="PS51096"/>
    </source>
</evidence>
<keyword evidence="4 9" id="KW-0762">Sugar transport</keyword>
<feature type="domain" description="PTS EIIA type-4" evidence="8">
    <location>
        <begin position="1"/>
        <end position="126"/>
    </location>
</feature>
<dbReference type="InterPro" id="IPR004701">
    <property type="entry name" value="PTS_EIIA_man-typ"/>
</dbReference>
<keyword evidence="3" id="KW-0963">Cytoplasm</keyword>
<dbReference type="Proteomes" id="UP001621964">
    <property type="component" value="Unassembled WGS sequence"/>
</dbReference>
<protein>
    <submittedName>
        <fullName evidence="9">PTS sugar transporter subunit IIA</fullName>
    </submittedName>
</protein>
<dbReference type="InterPro" id="IPR033887">
    <property type="entry name" value="PTS_IIA_man"/>
</dbReference>
<dbReference type="RefSeq" id="WP_297954686.1">
    <property type="nucleotide sequence ID" value="NZ_CAUJQB010000260.1"/>
</dbReference>
<evidence type="ECO:0000256" key="4">
    <source>
        <dbReference type="ARBA" id="ARBA00022597"/>
    </source>
</evidence>
<accession>A0ABW8Q312</accession>
<dbReference type="SUPFAM" id="SSF53062">
    <property type="entry name" value="PTS system fructose IIA component-like"/>
    <property type="match status" value="1"/>
</dbReference>
<keyword evidence="10" id="KW-1185">Reference proteome</keyword>